<protein>
    <submittedName>
        <fullName evidence="1">Peptide maturation system acyl carrier-related protein</fullName>
    </submittedName>
</protein>
<dbReference type="OrthoDB" id="1739662at2"/>
<comment type="caution">
    <text evidence="1">The sequence shown here is derived from an EMBL/GenBank/DDBJ whole genome shotgun (WGS) entry which is preliminary data.</text>
</comment>
<sequence length="96" mass="11447">MEDLLSIRIKEDLIKIFNNRFDIDFNELGEDYYSKNLLGKELKLYARDLLYIYFDAMNDFNISIPQEDIVQGKFSTFDGIFEIILRQMKQKEMSAC</sequence>
<evidence type="ECO:0000313" key="1">
    <source>
        <dbReference type="EMBL" id="PYG89727.1"/>
    </source>
</evidence>
<evidence type="ECO:0000313" key="2">
    <source>
        <dbReference type="Proteomes" id="UP000248132"/>
    </source>
</evidence>
<accession>A0A318Y2E3</accession>
<keyword evidence="2" id="KW-1185">Reference proteome</keyword>
<proteinExistence type="predicted"/>
<dbReference type="InterPro" id="IPR023972">
    <property type="entry name" value="CHP04069_acyl_carrier-rel"/>
</dbReference>
<reference evidence="1 2" key="1">
    <citation type="submission" date="2018-06" db="EMBL/GenBank/DDBJ databases">
        <title>Genomic Encyclopedia of Type Strains, Phase I: the one thousand microbial genomes (KMG-I) project.</title>
        <authorList>
            <person name="Kyrpides N."/>
        </authorList>
    </citation>
    <scope>NUCLEOTIDE SEQUENCE [LARGE SCALE GENOMIC DNA]</scope>
    <source>
        <strain evidence="1 2">DSM 19573</strain>
    </source>
</reference>
<dbReference type="RefSeq" id="WP_110460418.1">
    <property type="nucleotide sequence ID" value="NZ_QKMR01000002.1"/>
</dbReference>
<gene>
    <name evidence="1" type="ORF">LY28_00320</name>
</gene>
<name>A0A318Y2E3_9FIRM</name>
<organism evidence="1 2">
    <name type="scientific">Ruminiclostridium sufflavum DSM 19573</name>
    <dbReference type="NCBI Taxonomy" id="1121337"/>
    <lineage>
        <taxon>Bacteria</taxon>
        <taxon>Bacillati</taxon>
        <taxon>Bacillota</taxon>
        <taxon>Clostridia</taxon>
        <taxon>Eubacteriales</taxon>
        <taxon>Oscillospiraceae</taxon>
        <taxon>Ruminiclostridium</taxon>
    </lineage>
</organism>
<dbReference type="AlphaFoldDB" id="A0A318Y2E3"/>
<dbReference type="EMBL" id="QKMR01000002">
    <property type="protein sequence ID" value="PYG89727.1"/>
    <property type="molecule type" value="Genomic_DNA"/>
</dbReference>
<dbReference type="NCBIfam" id="TIGR04069">
    <property type="entry name" value="ocin_ACP_rel"/>
    <property type="match status" value="1"/>
</dbReference>
<dbReference type="Proteomes" id="UP000248132">
    <property type="component" value="Unassembled WGS sequence"/>
</dbReference>